<organism evidence="1 2">
    <name type="scientific">Saccoglossus kowalevskii</name>
    <name type="common">Acorn worm</name>
    <dbReference type="NCBI Taxonomy" id="10224"/>
    <lineage>
        <taxon>Eukaryota</taxon>
        <taxon>Metazoa</taxon>
        <taxon>Hemichordata</taxon>
        <taxon>Enteropneusta</taxon>
        <taxon>Harrimaniidae</taxon>
        <taxon>Saccoglossus</taxon>
    </lineage>
</organism>
<keyword evidence="1" id="KW-1185">Reference proteome</keyword>
<proteinExistence type="predicted"/>
<evidence type="ECO:0000313" key="1">
    <source>
        <dbReference type="Proteomes" id="UP000694865"/>
    </source>
</evidence>
<dbReference type="GeneID" id="102802781"/>
<dbReference type="PANTHER" id="PTHR13391">
    <property type="entry name" value="MITOCHONDRIAL DISTRIBUTION REGULATOR MISATO"/>
    <property type="match status" value="1"/>
</dbReference>
<protein>
    <submittedName>
        <fullName evidence="2">Protein misato homolog 1-like</fullName>
    </submittedName>
</protein>
<sequence length="116" mass="13082">MYLTTVFSRTFNAGVCIEQPCKTVAPFPLLFNSKVTTKGQIDTRDREPATVVESIPVMTSMQSSSCLGDLLRTLHKEGSKLDMKKFHHYLDSGLELDDYKESLDKLKELAECYDIA</sequence>
<dbReference type="Proteomes" id="UP000694865">
    <property type="component" value="Unplaced"/>
</dbReference>
<dbReference type="RefSeq" id="XP_006817163.1">
    <property type="nucleotide sequence ID" value="XM_006817100.1"/>
</dbReference>
<evidence type="ECO:0000313" key="2">
    <source>
        <dbReference type="RefSeq" id="XP_006817163.1"/>
    </source>
</evidence>
<dbReference type="InterPro" id="IPR049942">
    <property type="entry name" value="DML1/Misato"/>
</dbReference>
<dbReference type="PANTHER" id="PTHR13391:SF0">
    <property type="entry name" value="PROTEIN MISATO HOMOLOG 1"/>
    <property type="match status" value="1"/>
</dbReference>
<accession>A0ABM0MAX2</accession>
<name>A0ABM0MAX2_SACKO</name>
<reference evidence="2" key="1">
    <citation type="submission" date="2025-08" db="UniProtKB">
        <authorList>
            <consortium name="RefSeq"/>
        </authorList>
    </citation>
    <scope>IDENTIFICATION</scope>
    <source>
        <tissue evidence="2">Testes</tissue>
    </source>
</reference>
<gene>
    <name evidence="2" type="primary">LOC102802781</name>
</gene>